<dbReference type="PANTHER" id="PTHR11960">
    <property type="entry name" value="EUKARYOTIC TRANSLATION INITIATION FACTOR 4E RELATED"/>
    <property type="match status" value="1"/>
</dbReference>
<keyword evidence="3" id="KW-0810">Translation regulation</keyword>
<feature type="compositionally biased region" description="Polar residues" evidence="7">
    <location>
        <begin position="1"/>
        <end position="13"/>
    </location>
</feature>
<evidence type="ECO:0000313" key="8">
    <source>
        <dbReference type="Proteomes" id="UP000887540"/>
    </source>
</evidence>
<keyword evidence="4 6" id="KW-0694">RNA-binding</keyword>
<organism evidence="8 9">
    <name type="scientific">Acrobeloides nanus</name>
    <dbReference type="NCBI Taxonomy" id="290746"/>
    <lineage>
        <taxon>Eukaryota</taxon>
        <taxon>Metazoa</taxon>
        <taxon>Ecdysozoa</taxon>
        <taxon>Nematoda</taxon>
        <taxon>Chromadorea</taxon>
        <taxon>Rhabditida</taxon>
        <taxon>Tylenchina</taxon>
        <taxon>Cephalobomorpha</taxon>
        <taxon>Cephaloboidea</taxon>
        <taxon>Cephalobidae</taxon>
        <taxon>Acrobeloides</taxon>
    </lineage>
</organism>
<dbReference type="Gene3D" id="3.30.760.10">
    <property type="entry name" value="RNA Cap, Translation Initiation Factor Eif4e"/>
    <property type="match status" value="1"/>
</dbReference>
<evidence type="ECO:0000256" key="4">
    <source>
        <dbReference type="ARBA" id="ARBA00022884"/>
    </source>
</evidence>
<evidence type="ECO:0000256" key="6">
    <source>
        <dbReference type="RuleBase" id="RU004374"/>
    </source>
</evidence>
<sequence>MSCLNKTTPSSSDEAFVLESENDLTNNEAPDTIFEINDDPPVDFDSIVKKSSLAAISKTVLEENGDTQEFSISYQGPTNSTLQNSEIDLIMQMLLEQVDAMNPVYKEEIEKSDFKAFELNGNLEEISLNEMSCQFEKSSTETNQSSSEPSQPASLNDRSSDSMLAESTESNVDMNGFNGFENYDDEPMVDVISGDGYSDDQEEEKELENHVDHSFDVLIPYMNPLKYTWTFWYLKADRSKYWDQRLMRIKDFHTVEEFWSFIDRIHPPSSIPFGNDYYLFKEGIEPNWETCKKGGKWVIYIDNRLRDRLLDAYWLELIMGCIGEQFGCLGEFVGGAVVNRRFKGDKIALWTKDGDNFEVNKKIGKLIKHLLKIPDFEQIYYEVHVDAQKRNSSHYFQKRITLGSSRNF</sequence>
<accession>A0A914DXN6</accession>
<evidence type="ECO:0000256" key="3">
    <source>
        <dbReference type="ARBA" id="ARBA00022845"/>
    </source>
</evidence>
<dbReference type="GO" id="GO:0000340">
    <property type="term" value="F:RNA 7-methylguanosine cap binding"/>
    <property type="evidence" value="ECO:0007669"/>
    <property type="project" value="TreeGrafter"/>
</dbReference>
<dbReference type="WBParaSite" id="ACRNAN_scaffold4449.g20059.t1">
    <property type="protein sequence ID" value="ACRNAN_scaffold4449.g20059.t1"/>
    <property type="gene ID" value="ACRNAN_scaffold4449.g20059"/>
</dbReference>
<dbReference type="GO" id="GO:0016281">
    <property type="term" value="C:eukaryotic translation initiation factor 4F complex"/>
    <property type="evidence" value="ECO:0007669"/>
    <property type="project" value="TreeGrafter"/>
</dbReference>
<name>A0A914DXN6_9BILA</name>
<dbReference type="Proteomes" id="UP000887540">
    <property type="component" value="Unplaced"/>
</dbReference>
<comment type="similarity">
    <text evidence="1 6">Belongs to the eukaryotic initiation factor 4E family.</text>
</comment>
<dbReference type="InterPro" id="IPR001040">
    <property type="entry name" value="TIF_eIF_4E"/>
</dbReference>
<proteinExistence type="inferred from homology"/>
<evidence type="ECO:0000256" key="5">
    <source>
        <dbReference type="ARBA" id="ARBA00022917"/>
    </source>
</evidence>
<evidence type="ECO:0000313" key="9">
    <source>
        <dbReference type="WBParaSite" id="ACRNAN_scaffold4449.g20059.t1"/>
    </source>
</evidence>
<reference evidence="9" key="1">
    <citation type="submission" date="2022-11" db="UniProtKB">
        <authorList>
            <consortium name="WormBaseParasite"/>
        </authorList>
    </citation>
    <scope>IDENTIFICATION</scope>
</reference>
<protein>
    <submittedName>
        <fullName evidence="9">EIF-4F 25 kDa subunit</fullName>
    </submittedName>
</protein>
<dbReference type="SUPFAM" id="SSF55418">
    <property type="entry name" value="eIF4e-like"/>
    <property type="match status" value="1"/>
</dbReference>
<feature type="region of interest" description="Disordered" evidence="7">
    <location>
        <begin position="1"/>
        <end position="24"/>
    </location>
</feature>
<dbReference type="InterPro" id="IPR023398">
    <property type="entry name" value="TIF_eIF4e-like"/>
</dbReference>
<feature type="compositionally biased region" description="Polar residues" evidence="7">
    <location>
        <begin position="134"/>
        <end position="173"/>
    </location>
</feature>
<evidence type="ECO:0000256" key="7">
    <source>
        <dbReference type="SAM" id="MobiDB-lite"/>
    </source>
</evidence>
<keyword evidence="2 6" id="KW-0396">Initiation factor</keyword>
<evidence type="ECO:0000256" key="2">
    <source>
        <dbReference type="ARBA" id="ARBA00022540"/>
    </source>
</evidence>
<dbReference type="PANTHER" id="PTHR11960:SF8">
    <property type="entry name" value="EUKARYOTIC TRANSLATION INITIATION FACTOR 4E1-RELATED"/>
    <property type="match status" value="1"/>
</dbReference>
<keyword evidence="5 6" id="KW-0648">Protein biosynthesis</keyword>
<keyword evidence="8" id="KW-1185">Reference proteome</keyword>
<dbReference type="AlphaFoldDB" id="A0A914DXN6"/>
<dbReference type="GO" id="GO:0003743">
    <property type="term" value="F:translation initiation factor activity"/>
    <property type="evidence" value="ECO:0007669"/>
    <property type="project" value="UniProtKB-KW"/>
</dbReference>
<dbReference type="GO" id="GO:0006417">
    <property type="term" value="P:regulation of translation"/>
    <property type="evidence" value="ECO:0007669"/>
    <property type="project" value="UniProtKB-KW"/>
</dbReference>
<dbReference type="Pfam" id="PF01652">
    <property type="entry name" value="IF4E"/>
    <property type="match status" value="1"/>
</dbReference>
<evidence type="ECO:0000256" key="1">
    <source>
        <dbReference type="ARBA" id="ARBA00009860"/>
    </source>
</evidence>
<feature type="region of interest" description="Disordered" evidence="7">
    <location>
        <begin position="134"/>
        <end position="176"/>
    </location>
</feature>